<dbReference type="EMBL" id="WUBL01000192">
    <property type="protein sequence ID" value="KAF2963619.1"/>
    <property type="molecule type" value="Genomic_DNA"/>
</dbReference>
<protein>
    <recommendedName>
        <fullName evidence="3">CCHC-type domain-containing protein</fullName>
    </recommendedName>
</protein>
<feature type="compositionally biased region" description="Basic and acidic residues" evidence="2">
    <location>
        <begin position="460"/>
        <end position="473"/>
    </location>
</feature>
<dbReference type="OrthoDB" id="4771581at2759"/>
<keyword evidence="5" id="KW-1185">Reference proteome</keyword>
<keyword evidence="1" id="KW-0479">Metal-binding</keyword>
<dbReference type="InParanoid" id="A0A7C8ITP6"/>
<evidence type="ECO:0000313" key="5">
    <source>
        <dbReference type="Proteomes" id="UP000481858"/>
    </source>
</evidence>
<dbReference type="Proteomes" id="UP000481858">
    <property type="component" value="Unassembled WGS sequence"/>
</dbReference>
<name>A0A7C8ITP6_9PEZI</name>
<comment type="caution">
    <text evidence="4">The sequence shown here is derived from an EMBL/GenBank/DDBJ whole genome shotgun (WGS) entry which is preliminary data.</text>
</comment>
<feature type="region of interest" description="Disordered" evidence="2">
    <location>
        <begin position="41"/>
        <end position="63"/>
    </location>
</feature>
<sequence length="488" mass="55035">MDEPEGEEWLSPERGTTIAAGSHRRLEEKLDQMMTALTALGAKAPEETVQPKPDDTDPAGTDPMGIPADITATDASYMRTPANVTDKKRLGDLSLNLQKYRPPGNTQTKQEQRVQAAFPEAFLQNDANNLGGCEIRNKVVIPPSLRLIKADHTTLDIVRQLQNRLIQALVPYNLWSMRVDIEMAGDFQQVAQFVRNSRPAAGWVDLLEAVIQVLGSHNALHSPLTTFIGLLPAQDEAYVSYLWRFREASYRLPGGTRNTQQTRDVIVDKLRVYCPNVWLNVARFSRDWTLEPKIYSTPNVTVQLQGSTAPFYNYNITPSTLAKPAQGQILPVDNKEMAPKALMPVISDPWTDSREVSRVTEEDSDSVTSEKGFATKASESKCFNCKKTGHWARDCPKEARWPKQQLNKPQSQSVTLKGTLFKNNMSTKLTRFKDKYKSFRSKAPVRNKRVHFNDEESAEEDRPSPTDRLKEDTIDQELEELFLSIDDA</sequence>
<evidence type="ECO:0000256" key="1">
    <source>
        <dbReference type="PROSITE-ProRule" id="PRU00047"/>
    </source>
</evidence>
<dbReference type="Pfam" id="PF00098">
    <property type="entry name" value="zf-CCHC"/>
    <property type="match status" value="1"/>
</dbReference>
<feature type="domain" description="CCHC-type" evidence="3">
    <location>
        <begin position="381"/>
        <end position="397"/>
    </location>
</feature>
<evidence type="ECO:0000259" key="3">
    <source>
        <dbReference type="PROSITE" id="PS50158"/>
    </source>
</evidence>
<dbReference type="InterPro" id="IPR036875">
    <property type="entry name" value="Znf_CCHC_sf"/>
</dbReference>
<dbReference type="SMART" id="SM00343">
    <property type="entry name" value="ZnF_C2HC"/>
    <property type="match status" value="1"/>
</dbReference>
<proteinExistence type="predicted"/>
<gene>
    <name evidence="4" type="ORF">GQX73_g9951</name>
</gene>
<dbReference type="InterPro" id="IPR001878">
    <property type="entry name" value="Znf_CCHC"/>
</dbReference>
<feature type="compositionally biased region" description="Acidic residues" evidence="2">
    <location>
        <begin position="1"/>
        <end position="10"/>
    </location>
</feature>
<keyword evidence="1" id="KW-0862">Zinc</keyword>
<dbReference type="SUPFAM" id="SSF57756">
    <property type="entry name" value="Retrovirus zinc finger-like domains"/>
    <property type="match status" value="1"/>
</dbReference>
<dbReference type="PROSITE" id="PS50158">
    <property type="entry name" value="ZF_CCHC"/>
    <property type="match status" value="1"/>
</dbReference>
<keyword evidence="1" id="KW-0863">Zinc-finger</keyword>
<feature type="region of interest" description="Disordered" evidence="2">
    <location>
        <begin position="447"/>
        <end position="473"/>
    </location>
</feature>
<feature type="region of interest" description="Disordered" evidence="2">
    <location>
        <begin position="1"/>
        <end position="22"/>
    </location>
</feature>
<dbReference type="GO" id="GO:0003676">
    <property type="term" value="F:nucleic acid binding"/>
    <property type="evidence" value="ECO:0007669"/>
    <property type="project" value="InterPro"/>
</dbReference>
<dbReference type="AlphaFoldDB" id="A0A7C8ITP6"/>
<organism evidence="4 5">
    <name type="scientific">Xylaria multiplex</name>
    <dbReference type="NCBI Taxonomy" id="323545"/>
    <lineage>
        <taxon>Eukaryota</taxon>
        <taxon>Fungi</taxon>
        <taxon>Dikarya</taxon>
        <taxon>Ascomycota</taxon>
        <taxon>Pezizomycotina</taxon>
        <taxon>Sordariomycetes</taxon>
        <taxon>Xylariomycetidae</taxon>
        <taxon>Xylariales</taxon>
        <taxon>Xylariaceae</taxon>
        <taxon>Xylaria</taxon>
    </lineage>
</organism>
<evidence type="ECO:0000313" key="4">
    <source>
        <dbReference type="EMBL" id="KAF2963619.1"/>
    </source>
</evidence>
<dbReference type="Gene3D" id="4.10.60.10">
    <property type="entry name" value="Zinc finger, CCHC-type"/>
    <property type="match status" value="1"/>
</dbReference>
<evidence type="ECO:0000256" key="2">
    <source>
        <dbReference type="SAM" id="MobiDB-lite"/>
    </source>
</evidence>
<reference evidence="4 5" key="1">
    <citation type="submission" date="2019-12" db="EMBL/GenBank/DDBJ databases">
        <title>Draft genome sequence of the ascomycete Xylaria multiplex DSM 110363.</title>
        <authorList>
            <person name="Buettner E."/>
            <person name="Kellner H."/>
        </authorList>
    </citation>
    <scope>NUCLEOTIDE SEQUENCE [LARGE SCALE GENOMIC DNA]</scope>
    <source>
        <strain evidence="4 5">DSM 110363</strain>
    </source>
</reference>
<dbReference type="GO" id="GO:0008270">
    <property type="term" value="F:zinc ion binding"/>
    <property type="evidence" value="ECO:0007669"/>
    <property type="project" value="UniProtKB-KW"/>
</dbReference>
<accession>A0A7C8ITP6</accession>